<keyword evidence="1" id="KW-0802">TPR repeat</keyword>
<dbReference type="GO" id="GO:0006383">
    <property type="term" value="P:transcription by RNA polymerase III"/>
    <property type="evidence" value="ECO:0007669"/>
    <property type="project" value="InterPro"/>
</dbReference>
<dbReference type="PANTHER" id="PTHR23082:SF0">
    <property type="entry name" value="GENERAL TRANSCRIPTION FACTOR 3C POLYPEPTIDE 3"/>
    <property type="match status" value="1"/>
</dbReference>
<comment type="caution">
    <text evidence="2">The sequence shown here is derived from an EMBL/GenBank/DDBJ whole genome shotgun (WGS) entry which is preliminary data.</text>
</comment>
<evidence type="ECO:0000256" key="1">
    <source>
        <dbReference type="PROSITE-ProRule" id="PRU00339"/>
    </source>
</evidence>
<proteinExistence type="predicted"/>
<evidence type="ECO:0000313" key="3">
    <source>
        <dbReference type="Proteomes" id="UP000237608"/>
    </source>
</evidence>
<feature type="repeat" description="TPR" evidence="1">
    <location>
        <begin position="484"/>
        <end position="517"/>
    </location>
</feature>
<dbReference type="InterPro" id="IPR011990">
    <property type="entry name" value="TPR-like_helical_dom_sf"/>
</dbReference>
<dbReference type="Gene3D" id="1.25.40.10">
    <property type="entry name" value="Tetratricopeptide repeat domain"/>
    <property type="match status" value="8"/>
</dbReference>
<feature type="repeat" description="TPR" evidence="1">
    <location>
        <begin position="263"/>
        <end position="296"/>
    </location>
</feature>
<dbReference type="PROSITE" id="PS50005">
    <property type="entry name" value="TPR"/>
    <property type="match status" value="4"/>
</dbReference>
<dbReference type="Pfam" id="PF13174">
    <property type="entry name" value="TPR_6"/>
    <property type="match status" value="3"/>
</dbReference>
<gene>
    <name evidence="2" type="ORF">BTO13_06990</name>
</gene>
<dbReference type="Proteomes" id="UP000237608">
    <property type="component" value="Unassembled WGS sequence"/>
</dbReference>
<dbReference type="Pfam" id="PF12895">
    <property type="entry name" value="ANAPC3"/>
    <property type="match status" value="1"/>
</dbReference>
<protein>
    <submittedName>
        <fullName evidence="2">Uncharacterized protein</fullName>
    </submittedName>
</protein>
<reference evidence="2 3" key="1">
    <citation type="submission" date="2016-12" db="EMBL/GenBank/DDBJ databases">
        <title>Trade-off between light-utilization and light-protection in marine flavobacteria.</title>
        <authorList>
            <person name="Kumagai Y."/>
            <person name="Yoshizawa S."/>
            <person name="Kogure K."/>
            <person name="Iwasaki W."/>
        </authorList>
    </citation>
    <scope>NUCLEOTIDE SEQUENCE [LARGE SCALE GENOMIC DNA]</scope>
    <source>
        <strain evidence="2 3">KCTC 22729</strain>
    </source>
</reference>
<dbReference type="PANTHER" id="PTHR23082">
    <property type="entry name" value="TRANSCRIPTION INITIATION FACTOR IIIC TFIIIC , POLYPEPTIDE 3-RELATED"/>
    <property type="match status" value="1"/>
</dbReference>
<name>A0A2S7WBK3_9FLAO</name>
<dbReference type="AlphaFoldDB" id="A0A2S7WBK3"/>
<evidence type="ECO:0000313" key="2">
    <source>
        <dbReference type="EMBL" id="PQJ75008.1"/>
    </source>
</evidence>
<accession>A0A2S7WBK3</accession>
<dbReference type="SMART" id="SM00028">
    <property type="entry name" value="TPR"/>
    <property type="match status" value="11"/>
</dbReference>
<keyword evidence="3" id="KW-1185">Reference proteome</keyword>
<dbReference type="InterPro" id="IPR039340">
    <property type="entry name" value="Tfc4/TFIIIC-102/Sfc4"/>
</dbReference>
<dbReference type="GO" id="GO:0000127">
    <property type="term" value="C:transcription factor TFIIIC complex"/>
    <property type="evidence" value="ECO:0007669"/>
    <property type="project" value="TreeGrafter"/>
</dbReference>
<feature type="repeat" description="TPR" evidence="1">
    <location>
        <begin position="298"/>
        <end position="331"/>
    </location>
</feature>
<feature type="repeat" description="TPR" evidence="1">
    <location>
        <begin position="743"/>
        <end position="776"/>
    </location>
</feature>
<dbReference type="Pfam" id="PF13181">
    <property type="entry name" value="TPR_8"/>
    <property type="match status" value="1"/>
</dbReference>
<organism evidence="2 3">
    <name type="scientific">Polaribacter gangjinensis</name>
    <dbReference type="NCBI Taxonomy" id="574710"/>
    <lineage>
        <taxon>Bacteria</taxon>
        <taxon>Pseudomonadati</taxon>
        <taxon>Bacteroidota</taxon>
        <taxon>Flavobacteriia</taxon>
        <taxon>Flavobacteriales</taxon>
        <taxon>Flavobacteriaceae</taxon>
    </lineage>
</organism>
<dbReference type="InterPro" id="IPR019734">
    <property type="entry name" value="TPR_rpt"/>
</dbReference>
<dbReference type="SUPFAM" id="SSF48452">
    <property type="entry name" value="TPR-like"/>
    <property type="match status" value="4"/>
</dbReference>
<sequence length="992" mass="114059">MQFSQQSSIETSILTDFTNALQLYQNKAYTAAQKSFEKVVRNSQENSNLKADAAYFEAMCALKLQQTSADQKILDFVATYPNSTKKNQAFFNVGNYYFANKKPAYALKWYQKVNKEVLSEENRKELNFKSGYSLLVSGDLSAAKNLFLPLINDGKYGNDARYYYGFIAYKLEDYGIAESTLKEIADNESYKAEISYYLLDISFKSGKFERCIKVGEELLKDKKRDDASDISKIVGESYFNLGNYAAAIPYLKNYKGTKGKWNNTDFYQLGYAYYKQNDFENAIAFFNKIIDQKNAVSQNAYYHLAECYLNTKKKNEALNAFKTASEMDFNQKIKEDAALNYAKLSYEEGNPFENVADVLQNYLKNYPNSTSYKEINQLVVYSFIHQQDYEGALNYLKKKKSEDNTTLTLEVSLYRGIQLFTDKKYAEALPYFTISKKSLAPEIFQKGYYWEAEALFRLNKFEEALTKFLSSQTLEKTSKTPELQVVDYNLGYCYFKLNKYAEAIRSFKMVLQKKELENTIKQDATLRLADSYFAISNFGDAIKSYQLVVNETGIGADYAQYQIGMSHGFRGENLQKIDALKKVVNNFENSDLKDDALFQLANTFTTLKNSKEAHEAYDRLQKSYPKSVFIPRALVRQGLLYYNGNENGKALEKFKLTTTKFPNSPDALEAVNNAKNIYIDEDKLDDFVAWTKTLRFVNVSESELEKSAFTIAERKYFDDTNNQNTILSLTKYLQNYPDGANDLKANYYLASTYFKEKEFDNAIPYFEKVIKAGQSNFSEDALAKLSEIQLSKENYDVAIPLLERLEQEAYATENAAFAQSNLMKAYFSKEAFEKSLTFAKKVLSKESISPTLELDAKSIIARSSFKLNDFETAKEYYKTIENKAVGELKAEILYHEAFFQNQEKAFGKSNEIVKKLIAEYASYKYWGVKSYVIMGKNYYGLKDAYQATFILENVIKNFPQFEDVVREAKTELIKIKDAESKTNNSINPQIKN</sequence>
<dbReference type="EMBL" id="MSCL01000001">
    <property type="protein sequence ID" value="PQJ75008.1"/>
    <property type="molecule type" value="Genomic_DNA"/>
</dbReference>